<dbReference type="PANTHER" id="PTHR37014:SF10">
    <property type="entry name" value="RICH PROTEIN MS8, PUTATIVE (AFU_ORTHOLOGUE AFUA_7G05650)-RELATED"/>
    <property type="match status" value="1"/>
</dbReference>
<proteinExistence type="predicted"/>
<dbReference type="AlphaFoldDB" id="A0AAE0XAA9"/>
<dbReference type="PANTHER" id="PTHR37014">
    <property type="entry name" value="EXPRESSION LETHALITY PROTEIN HEL10, PUTATIVE (AFU_ORTHOLOGUE AFUA_1G06580)-RELATED"/>
    <property type="match status" value="1"/>
</dbReference>
<feature type="compositionally biased region" description="Low complexity" evidence="1">
    <location>
        <begin position="65"/>
        <end position="81"/>
    </location>
</feature>
<feature type="compositionally biased region" description="Pro residues" evidence="1">
    <location>
        <begin position="17"/>
        <end position="39"/>
    </location>
</feature>
<reference evidence="2" key="1">
    <citation type="journal article" date="2023" name="Mol. Phylogenet. Evol.">
        <title>Genome-scale phylogeny and comparative genomics of the fungal order Sordariales.</title>
        <authorList>
            <person name="Hensen N."/>
            <person name="Bonometti L."/>
            <person name="Westerberg I."/>
            <person name="Brannstrom I.O."/>
            <person name="Guillou S."/>
            <person name="Cros-Aarteil S."/>
            <person name="Calhoun S."/>
            <person name="Haridas S."/>
            <person name="Kuo A."/>
            <person name="Mondo S."/>
            <person name="Pangilinan J."/>
            <person name="Riley R."/>
            <person name="LaButti K."/>
            <person name="Andreopoulos B."/>
            <person name="Lipzen A."/>
            <person name="Chen C."/>
            <person name="Yan M."/>
            <person name="Daum C."/>
            <person name="Ng V."/>
            <person name="Clum A."/>
            <person name="Steindorff A."/>
            <person name="Ohm R.A."/>
            <person name="Martin F."/>
            <person name="Silar P."/>
            <person name="Natvig D.O."/>
            <person name="Lalanne C."/>
            <person name="Gautier V."/>
            <person name="Ament-Velasquez S.L."/>
            <person name="Kruys A."/>
            <person name="Hutchinson M.I."/>
            <person name="Powell A.J."/>
            <person name="Barry K."/>
            <person name="Miller A.N."/>
            <person name="Grigoriev I.V."/>
            <person name="Debuchy R."/>
            <person name="Gladieux P."/>
            <person name="Hiltunen Thoren M."/>
            <person name="Johannesson H."/>
        </authorList>
    </citation>
    <scope>NUCLEOTIDE SEQUENCE</scope>
    <source>
        <strain evidence="2">CBS 314.62</strain>
    </source>
</reference>
<name>A0AAE0XAA9_9PEZI</name>
<evidence type="ECO:0000313" key="3">
    <source>
        <dbReference type="Proteomes" id="UP001270362"/>
    </source>
</evidence>
<feature type="region of interest" description="Disordered" evidence="1">
    <location>
        <begin position="1"/>
        <end position="175"/>
    </location>
</feature>
<protein>
    <recommendedName>
        <fullName evidence="4">Glycine zipper 2TM domain-containing protein</fullName>
    </recommendedName>
</protein>
<feature type="compositionally biased region" description="Polar residues" evidence="1">
    <location>
        <begin position="129"/>
        <end position="142"/>
    </location>
</feature>
<sequence length="259" mass="26897">MSAQDYYNPTGQQQPSYLPPPPAQSPYPPQPHSPYPPQAQTPYQQPQYAPGPAAAATAPPPYQPYPQQQQYTQQQTLQPYANAPSPYDRPSSAHSEGAAYPPVSPYDRPHSAQSSYQPQSTYAAAPDQRGTSPNPGQPQYTTAPSPGQPQYAPGAQQQHQYGPDGGPDGEKGFLATVGGGAGGAFLGSKLGGGGTMSKIMGGAAGAIAANFIESKLKKDKKHGHSSGSGSGYGNNFFGGGRGGGGLLDYFVVPYLGIRS</sequence>
<feature type="compositionally biased region" description="Low complexity" evidence="1">
    <location>
        <begin position="143"/>
        <end position="162"/>
    </location>
</feature>
<keyword evidence="3" id="KW-1185">Reference proteome</keyword>
<feature type="compositionally biased region" description="Low complexity" evidence="1">
    <location>
        <begin position="40"/>
        <end position="57"/>
    </location>
</feature>
<evidence type="ECO:0000313" key="2">
    <source>
        <dbReference type="EMBL" id="KAK3688763.1"/>
    </source>
</evidence>
<feature type="compositionally biased region" description="Polar residues" evidence="1">
    <location>
        <begin position="111"/>
        <end position="122"/>
    </location>
</feature>
<accession>A0AAE0XAA9</accession>
<dbReference type="EMBL" id="JAULSO010000002">
    <property type="protein sequence ID" value="KAK3688763.1"/>
    <property type="molecule type" value="Genomic_DNA"/>
</dbReference>
<feature type="compositionally biased region" description="Polar residues" evidence="1">
    <location>
        <begin position="1"/>
        <end position="11"/>
    </location>
</feature>
<gene>
    <name evidence="2" type="ORF">B0T22DRAFT_535867</name>
</gene>
<comment type="caution">
    <text evidence="2">The sequence shown here is derived from an EMBL/GenBank/DDBJ whole genome shotgun (WGS) entry which is preliminary data.</text>
</comment>
<dbReference type="Proteomes" id="UP001270362">
    <property type="component" value="Unassembled WGS sequence"/>
</dbReference>
<evidence type="ECO:0008006" key="4">
    <source>
        <dbReference type="Google" id="ProtNLM"/>
    </source>
</evidence>
<evidence type="ECO:0000256" key="1">
    <source>
        <dbReference type="SAM" id="MobiDB-lite"/>
    </source>
</evidence>
<organism evidence="2 3">
    <name type="scientific">Podospora appendiculata</name>
    <dbReference type="NCBI Taxonomy" id="314037"/>
    <lineage>
        <taxon>Eukaryota</taxon>
        <taxon>Fungi</taxon>
        <taxon>Dikarya</taxon>
        <taxon>Ascomycota</taxon>
        <taxon>Pezizomycotina</taxon>
        <taxon>Sordariomycetes</taxon>
        <taxon>Sordariomycetidae</taxon>
        <taxon>Sordariales</taxon>
        <taxon>Podosporaceae</taxon>
        <taxon>Podospora</taxon>
    </lineage>
</organism>
<reference evidence="2" key="2">
    <citation type="submission" date="2023-06" db="EMBL/GenBank/DDBJ databases">
        <authorList>
            <consortium name="Lawrence Berkeley National Laboratory"/>
            <person name="Haridas S."/>
            <person name="Hensen N."/>
            <person name="Bonometti L."/>
            <person name="Westerberg I."/>
            <person name="Brannstrom I.O."/>
            <person name="Guillou S."/>
            <person name="Cros-Aarteil S."/>
            <person name="Calhoun S."/>
            <person name="Kuo A."/>
            <person name="Mondo S."/>
            <person name="Pangilinan J."/>
            <person name="Riley R."/>
            <person name="Labutti K."/>
            <person name="Andreopoulos B."/>
            <person name="Lipzen A."/>
            <person name="Chen C."/>
            <person name="Yanf M."/>
            <person name="Daum C."/>
            <person name="Ng V."/>
            <person name="Clum A."/>
            <person name="Steindorff A."/>
            <person name="Ohm R."/>
            <person name="Martin F."/>
            <person name="Silar P."/>
            <person name="Natvig D."/>
            <person name="Lalanne C."/>
            <person name="Gautier V."/>
            <person name="Ament-Velasquez S.L."/>
            <person name="Kruys A."/>
            <person name="Hutchinson M.I."/>
            <person name="Powell A.J."/>
            <person name="Barry K."/>
            <person name="Miller A.N."/>
            <person name="Grigoriev I.V."/>
            <person name="Debuchy R."/>
            <person name="Gladieux P."/>
            <person name="Thoren M.H."/>
            <person name="Johannesson H."/>
        </authorList>
    </citation>
    <scope>NUCLEOTIDE SEQUENCE</scope>
    <source>
        <strain evidence="2">CBS 314.62</strain>
    </source>
</reference>